<dbReference type="Pfam" id="PF07859">
    <property type="entry name" value="Abhydrolase_3"/>
    <property type="match status" value="2"/>
</dbReference>
<feature type="domain" description="Hormone-sensitive lipase N-terminal" evidence="42">
    <location>
        <begin position="24"/>
        <end position="328"/>
    </location>
</feature>
<evidence type="ECO:0000256" key="3">
    <source>
        <dbReference type="ARBA" id="ARBA00004236"/>
    </source>
</evidence>
<evidence type="ECO:0000256" key="13">
    <source>
        <dbReference type="ARBA" id="ARBA00022475"/>
    </source>
</evidence>
<dbReference type="InterPro" id="IPR013094">
    <property type="entry name" value="AB_hydrolase_3"/>
</dbReference>
<evidence type="ECO:0000256" key="25">
    <source>
        <dbReference type="ARBA" id="ARBA00031112"/>
    </source>
</evidence>
<evidence type="ECO:0000256" key="37">
    <source>
        <dbReference type="ARBA" id="ARBA00049208"/>
    </source>
</evidence>
<keyword evidence="20" id="KW-0472">Membrane</keyword>
<evidence type="ECO:0000256" key="21">
    <source>
        <dbReference type="ARBA" id="ARBA00023166"/>
    </source>
</evidence>
<keyword evidence="14" id="KW-0963">Cytoplasm</keyword>
<evidence type="ECO:0000256" key="10">
    <source>
        <dbReference type="ARBA" id="ARBA00013088"/>
    </source>
</evidence>
<dbReference type="PROSITE" id="PS01173">
    <property type="entry name" value="LIPASE_GDXG_HIS"/>
    <property type="match status" value="1"/>
</dbReference>
<dbReference type="Gene3D" id="3.40.50.1820">
    <property type="entry name" value="alpha/beta hydrolase"/>
    <property type="match status" value="2"/>
</dbReference>
<evidence type="ECO:0000256" key="14">
    <source>
        <dbReference type="ARBA" id="ARBA00022490"/>
    </source>
</evidence>
<comment type="catalytic activity">
    <reaction evidence="1">
        <text>a triacylglycerol + H2O = a diacylglycerol + a fatty acid + H(+)</text>
        <dbReference type="Rhea" id="RHEA:12044"/>
        <dbReference type="ChEBI" id="CHEBI:15377"/>
        <dbReference type="ChEBI" id="CHEBI:15378"/>
        <dbReference type="ChEBI" id="CHEBI:17855"/>
        <dbReference type="ChEBI" id="CHEBI:18035"/>
        <dbReference type="ChEBI" id="CHEBI:28868"/>
        <dbReference type="EC" id="3.1.1.79"/>
    </reaction>
</comment>
<comment type="catalytic activity">
    <reaction evidence="34">
        <text>1,2-di-(9Z-octadecenoyl)-glycerol + H2O = (9Z-octadecenoyl)-glycerol + (9Z)-octadecenoate + H(+)</text>
        <dbReference type="Rhea" id="RHEA:38455"/>
        <dbReference type="ChEBI" id="CHEBI:15377"/>
        <dbReference type="ChEBI" id="CHEBI:15378"/>
        <dbReference type="ChEBI" id="CHEBI:30823"/>
        <dbReference type="ChEBI" id="CHEBI:52323"/>
        <dbReference type="ChEBI" id="CHEBI:75937"/>
    </reaction>
    <physiologicalReaction direction="left-to-right" evidence="34">
        <dbReference type="Rhea" id="RHEA:38456"/>
    </physiologicalReaction>
</comment>
<comment type="catalytic activity">
    <reaction evidence="37">
        <text>a monoacylglycerol + H2O = glycerol + a fatty acid + H(+)</text>
        <dbReference type="Rhea" id="RHEA:15245"/>
        <dbReference type="ChEBI" id="CHEBI:15377"/>
        <dbReference type="ChEBI" id="CHEBI:15378"/>
        <dbReference type="ChEBI" id="CHEBI:17408"/>
        <dbReference type="ChEBI" id="CHEBI:17754"/>
        <dbReference type="ChEBI" id="CHEBI:28868"/>
        <dbReference type="EC" id="3.1.1.79"/>
    </reaction>
</comment>
<dbReference type="PANTHER" id="PTHR23025:SF3">
    <property type="entry name" value="HORMONE-SENSITIVE LIPASE"/>
    <property type="match status" value="1"/>
</dbReference>
<keyword evidence="18" id="KW-0442">Lipid degradation</keyword>
<keyword evidence="16" id="KW-0551">Lipid droplet</keyword>
<comment type="catalytic activity">
    <reaction evidence="2">
        <text>Hydrolyzes glycerol monoesters of long-chain fatty acids.</text>
        <dbReference type="EC" id="3.1.1.23"/>
    </reaction>
</comment>
<comment type="catalytic activity">
    <reaction evidence="30">
        <text>cholesteryl (9Z-octadecenoate) + H2O = cholesterol + (9Z)-octadecenoate + H(+)</text>
        <dbReference type="Rhea" id="RHEA:33875"/>
        <dbReference type="ChEBI" id="CHEBI:15377"/>
        <dbReference type="ChEBI" id="CHEBI:15378"/>
        <dbReference type="ChEBI" id="CHEBI:16113"/>
        <dbReference type="ChEBI" id="CHEBI:30823"/>
        <dbReference type="ChEBI" id="CHEBI:46898"/>
    </reaction>
    <physiologicalReaction direction="left-to-right" evidence="30">
        <dbReference type="Rhea" id="RHEA:33876"/>
    </physiologicalReaction>
</comment>
<evidence type="ECO:0000256" key="9">
    <source>
        <dbReference type="ARBA" id="ARBA00010515"/>
    </source>
</evidence>
<keyword evidence="15" id="KW-0153">Cholesterol metabolism</keyword>
<feature type="compositionally biased region" description="Polar residues" evidence="41">
    <location>
        <begin position="988"/>
        <end position="999"/>
    </location>
</feature>
<evidence type="ECO:0000256" key="35">
    <source>
        <dbReference type="ARBA" id="ARBA00049053"/>
    </source>
</evidence>
<dbReference type="InterPro" id="IPR002168">
    <property type="entry name" value="Lipase_GDXG_HIS_AS"/>
</dbReference>
<evidence type="ECO:0000256" key="26">
    <source>
        <dbReference type="ARBA" id="ARBA00046695"/>
    </source>
</evidence>
<comment type="catalytic activity">
    <reaction evidence="31">
        <text>a diacylglycerol + H2O = a monoacylglycerol + a fatty acid + H(+)</text>
        <dbReference type="Rhea" id="RHEA:32731"/>
        <dbReference type="ChEBI" id="CHEBI:15377"/>
        <dbReference type="ChEBI" id="CHEBI:15378"/>
        <dbReference type="ChEBI" id="CHEBI:17408"/>
        <dbReference type="ChEBI" id="CHEBI:18035"/>
        <dbReference type="ChEBI" id="CHEBI:28868"/>
        <dbReference type="EC" id="3.1.1.79"/>
    </reaction>
</comment>
<keyword evidence="17" id="KW-0378">Hydrolase</keyword>
<dbReference type="SUPFAM" id="SSF53474">
    <property type="entry name" value="alpha/beta-Hydrolases"/>
    <property type="match status" value="1"/>
</dbReference>
<evidence type="ECO:0000256" key="28">
    <source>
        <dbReference type="ARBA" id="ARBA00047458"/>
    </source>
</evidence>
<feature type="domain" description="Alpha/beta hydrolase fold-3" evidence="43">
    <location>
        <begin position="359"/>
        <end position="505"/>
    </location>
</feature>
<dbReference type="Pfam" id="PF06350">
    <property type="entry name" value="HSL_N"/>
    <property type="match status" value="1"/>
</dbReference>
<feature type="compositionally biased region" description="Polar residues" evidence="41">
    <location>
        <begin position="816"/>
        <end position="831"/>
    </location>
</feature>
<evidence type="ECO:0000259" key="42">
    <source>
        <dbReference type="Pfam" id="PF06350"/>
    </source>
</evidence>
<protein>
    <recommendedName>
        <fullName evidence="12">Hormone-sensitive lipase</fullName>
        <ecNumber evidence="11">3.1.1.23</ecNumber>
        <ecNumber evidence="10">3.1.1.79</ecNumber>
    </recommendedName>
    <alternativeName>
        <fullName evidence="25">Monoacylglycerol lipase LIPE</fullName>
    </alternativeName>
    <alternativeName>
        <fullName evidence="24">Retinyl ester hydrolase</fullName>
    </alternativeName>
</protein>
<keyword evidence="13" id="KW-1003">Cell membrane</keyword>
<evidence type="ECO:0000313" key="45">
    <source>
        <dbReference type="RefSeq" id="XP_002733228.1"/>
    </source>
</evidence>
<dbReference type="PANTHER" id="PTHR23025">
    <property type="entry name" value="TRIACYLGLYCEROL LIPASE"/>
    <property type="match status" value="1"/>
</dbReference>
<evidence type="ECO:0000256" key="31">
    <source>
        <dbReference type="ARBA" id="ARBA00047674"/>
    </source>
</evidence>
<accession>A0ABM0GMJ3</accession>
<comment type="catalytic activity">
    <reaction evidence="33">
        <text>1,2-di-(9Z-octadecenoyl)-glycerol + (9Z)-octadecenoate + H(+) = 1,2,3-tri-(9Z-octadecenoyl)-glycerol + H2O</text>
        <dbReference type="Rhea" id="RHEA:38379"/>
        <dbReference type="ChEBI" id="CHEBI:15377"/>
        <dbReference type="ChEBI" id="CHEBI:15378"/>
        <dbReference type="ChEBI" id="CHEBI:30823"/>
        <dbReference type="ChEBI" id="CHEBI:52323"/>
        <dbReference type="ChEBI" id="CHEBI:53753"/>
    </reaction>
    <physiologicalReaction direction="right-to-left" evidence="33">
        <dbReference type="Rhea" id="RHEA:38381"/>
    </physiologicalReaction>
</comment>
<comment type="catalytic activity">
    <reaction evidence="40">
        <text>1,2-di-(9Z-octadecenoyl)-sn-glycerol + H2O = (9Z-octadecenoyl)-glycerol + (9Z)-octadecenoate + H(+)</text>
        <dbReference type="Rhea" id="RHEA:39935"/>
        <dbReference type="ChEBI" id="CHEBI:15377"/>
        <dbReference type="ChEBI" id="CHEBI:15378"/>
        <dbReference type="ChEBI" id="CHEBI:30823"/>
        <dbReference type="ChEBI" id="CHEBI:52333"/>
        <dbReference type="ChEBI" id="CHEBI:75937"/>
    </reaction>
    <physiologicalReaction direction="left-to-right" evidence="40">
        <dbReference type="Rhea" id="RHEA:39936"/>
    </physiologicalReaction>
</comment>
<sequence length="1063" mass="117438">MAATEQKNNQTTTKNAPFNIAGEFKTLRSLCIDNIEYFQRSKSQYKDRYFTAFCVIMQTADATEPLLEGFQRIVHHFDFDENTPGNGYRSLLHVVFCCIKKLIETAKYIKNGRSGLMFRSSVYCCEIEGYSNVFGQLKLLLGQAQKLLGGSKPGELFPDEELFPLMDEMLVEAESLYRECFYGRCLGFQYHESMLQPLQVVAVAMASFSESRKQHEGGFARFASTLMNSGKYMMDSALRADQIVKVTRNADIKFCKEFWSLTEGDIMQAVPNFMCPSVSVNKLIQIQPHCFEVPTADGDDTRMITPPCAHTGPGPSFIRLISCVQREGALMADTIHPPNEEPAPPPPNKKVAALSRSLLIHIHGGGFVAQSSKSHEVYLRSWAKELDIPIVSLDYSHAPEQPFPRAFEECFFAYAWIVRNAPALGSSGKHICLVGDSAGGNLAVAVAMRAANYGIRIPDGIVTFYAPFQVRYSPSPSRILSLMDPLLPLGVLSCCLASYAGMKEEMVPMSMPDYVNSPKSEPSTPRDAPEGAQSLTNDEAVAGPLSTDSSGIENNVDTKTPTSVSVSDLKVDEKDGSEMEEIPLSDDSPVQVVNSNNENDEKEKGKKPAPLYFNSPTQLYQNITVGPPYASSPIRKYRNIPIVNNPYISPLVADDDLLKGLPPMFIVACQLDPILDDSITFAKMLKRIGVPVKVKVVENLSHGFLNFSIVSKEAKRMSEECLKFIQEGLYGPTGKEHWEVLDAGVQTDPHELRAMYKAEQKREAEGRVAAAGQPPADQGIAAERPQTAGEEQPSSSQAPHGSVTEHQPENPRRQVRTSAAGTKYEQGTSTEVQKEIPASSVQTVAVQNVEARKEVLEEKVPEGPAQGDKKKTEEVVEMNTNVASSEDAKRVVPELVVSEVKDEEAAKEVETQEDATPEKQPENKTTPEVEQHTEATSEEQPEHKTTSEVEQHTEATSEEQPEHKTTSEVEQNTETTSEEQPERKTTSEVEQNTEATSEETFQDKPQHEETTDQPQETEKKTSTEDDVNNVAEEDKANNANPPEGLQRGEGEGEESDKEDQADN</sequence>
<comment type="pathway">
    <text evidence="8">Lipid metabolism.</text>
</comment>
<evidence type="ECO:0000256" key="20">
    <source>
        <dbReference type="ARBA" id="ARBA00023136"/>
    </source>
</evidence>
<comment type="catalytic activity">
    <reaction evidence="36">
        <text>2,3-di-(9Z)-octadecenoyl-sn-glycerol + H2O = 2-(9Z-octadecenoyl)-glycerol + (9Z)-octadecenoate + H(+)</text>
        <dbReference type="Rhea" id="RHEA:38383"/>
        <dbReference type="ChEBI" id="CHEBI:15377"/>
        <dbReference type="ChEBI" id="CHEBI:15378"/>
        <dbReference type="ChEBI" id="CHEBI:30823"/>
        <dbReference type="ChEBI" id="CHEBI:73990"/>
        <dbReference type="ChEBI" id="CHEBI:75824"/>
    </reaction>
    <physiologicalReaction direction="left-to-right" evidence="36">
        <dbReference type="Rhea" id="RHEA:38384"/>
    </physiologicalReaction>
</comment>
<evidence type="ECO:0000256" key="15">
    <source>
        <dbReference type="ARBA" id="ARBA00022548"/>
    </source>
</evidence>
<dbReference type="EC" id="3.1.1.23" evidence="11"/>
<evidence type="ECO:0000256" key="38">
    <source>
        <dbReference type="ARBA" id="ARBA00049372"/>
    </source>
</evidence>
<comment type="catalytic activity">
    <reaction evidence="28">
        <text>1,2-di-(9Z-octadecenoyl)-glycerol + H2O = 2-(9Z-octadecenoyl)-glycerol + (9Z)-octadecenoate + H(+)</text>
        <dbReference type="Rhea" id="RHEA:38659"/>
        <dbReference type="ChEBI" id="CHEBI:15377"/>
        <dbReference type="ChEBI" id="CHEBI:15378"/>
        <dbReference type="ChEBI" id="CHEBI:30823"/>
        <dbReference type="ChEBI" id="CHEBI:52323"/>
        <dbReference type="ChEBI" id="CHEBI:73990"/>
    </reaction>
    <physiologicalReaction direction="left-to-right" evidence="28">
        <dbReference type="Rhea" id="RHEA:38660"/>
    </physiologicalReaction>
</comment>
<evidence type="ECO:0000256" key="17">
    <source>
        <dbReference type="ARBA" id="ARBA00022801"/>
    </source>
</evidence>
<feature type="compositionally biased region" description="Basic and acidic residues" evidence="41">
    <location>
        <begin position="1001"/>
        <end position="1023"/>
    </location>
</feature>
<evidence type="ECO:0000256" key="8">
    <source>
        <dbReference type="ARBA" id="ARBA00005189"/>
    </source>
</evidence>
<comment type="catalytic activity">
    <reaction evidence="35">
        <text>all-trans-retinyl hexadecanoate + H2O = all-trans-retinol + hexadecanoate + H(+)</text>
        <dbReference type="Rhea" id="RHEA:13933"/>
        <dbReference type="ChEBI" id="CHEBI:7896"/>
        <dbReference type="ChEBI" id="CHEBI:15377"/>
        <dbReference type="ChEBI" id="CHEBI:15378"/>
        <dbReference type="ChEBI" id="CHEBI:17336"/>
        <dbReference type="ChEBI" id="CHEBI:17616"/>
    </reaction>
    <physiologicalReaction direction="left-to-right" evidence="35">
        <dbReference type="Rhea" id="RHEA:13934"/>
    </physiologicalReaction>
</comment>
<keyword evidence="21" id="KW-1207">Sterol metabolism</keyword>
<organism evidence="44 45">
    <name type="scientific">Saccoglossus kowalevskii</name>
    <name type="common">Acorn worm</name>
    <dbReference type="NCBI Taxonomy" id="10224"/>
    <lineage>
        <taxon>Eukaryota</taxon>
        <taxon>Metazoa</taxon>
        <taxon>Hemichordata</taxon>
        <taxon>Enteropneusta</taxon>
        <taxon>Harrimaniidae</taxon>
        <taxon>Saccoglossus</taxon>
    </lineage>
</organism>
<comment type="subcellular location">
    <subcellularLocation>
        <location evidence="3">Cell membrane</location>
    </subcellularLocation>
    <subcellularLocation>
        <location evidence="6">Cytoplasm</location>
        <location evidence="6">Cytosol</location>
    </subcellularLocation>
    <subcellularLocation>
        <location evidence="5">Lipid droplet</location>
    </subcellularLocation>
    <subcellularLocation>
        <location evidence="4">Membrane</location>
        <location evidence="4">Caveola</location>
    </subcellularLocation>
</comment>
<evidence type="ECO:0000256" key="5">
    <source>
        <dbReference type="ARBA" id="ARBA00004502"/>
    </source>
</evidence>
<evidence type="ECO:0000256" key="2">
    <source>
        <dbReference type="ARBA" id="ARBA00001613"/>
    </source>
</evidence>
<feature type="compositionally biased region" description="Basic and acidic residues" evidence="41">
    <location>
        <begin position="899"/>
        <end position="967"/>
    </location>
</feature>
<evidence type="ECO:0000256" key="41">
    <source>
        <dbReference type="SAM" id="MobiDB-lite"/>
    </source>
</evidence>
<name>A0ABM0GMJ3_SACKO</name>
<evidence type="ECO:0000256" key="6">
    <source>
        <dbReference type="ARBA" id="ARBA00004514"/>
    </source>
</evidence>
<evidence type="ECO:0000256" key="19">
    <source>
        <dbReference type="ARBA" id="ARBA00023098"/>
    </source>
</evidence>
<comment type="catalytic activity">
    <reaction evidence="38">
        <text>1,3-di-(9Z-octadecenoyl)-glycerol + H2O = 1-(9Z-octadecenoyl)-glycerol + (9Z)-octadecenoate + H(+)</text>
        <dbReference type="Rhea" id="RHEA:39939"/>
        <dbReference type="ChEBI" id="CHEBI:15377"/>
        <dbReference type="ChEBI" id="CHEBI:15378"/>
        <dbReference type="ChEBI" id="CHEBI:30823"/>
        <dbReference type="ChEBI" id="CHEBI:75342"/>
        <dbReference type="ChEBI" id="CHEBI:75735"/>
    </reaction>
    <physiologicalReaction direction="left-to-right" evidence="38">
        <dbReference type="Rhea" id="RHEA:39940"/>
    </physiologicalReaction>
</comment>
<evidence type="ECO:0000256" key="11">
    <source>
        <dbReference type="ARBA" id="ARBA00013254"/>
    </source>
</evidence>
<evidence type="ECO:0000256" key="12">
    <source>
        <dbReference type="ARBA" id="ARBA00015845"/>
    </source>
</evidence>
<evidence type="ECO:0000256" key="22">
    <source>
        <dbReference type="ARBA" id="ARBA00023221"/>
    </source>
</evidence>
<keyword evidence="19" id="KW-0443">Lipid metabolism</keyword>
<evidence type="ECO:0000256" key="40">
    <source>
        <dbReference type="ARBA" id="ARBA00049519"/>
    </source>
</evidence>
<keyword evidence="22" id="KW-0753">Steroid metabolism</keyword>
<evidence type="ECO:0000256" key="18">
    <source>
        <dbReference type="ARBA" id="ARBA00022963"/>
    </source>
</evidence>
<evidence type="ECO:0000256" key="34">
    <source>
        <dbReference type="ARBA" id="ARBA00048674"/>
    </source>
</evidence>
<comment type="catalytic activity">
    <reaction evidence="29">
        <text>2-(5Z,8Z,11Z,14Z-eicosatetraenoyl)-glycerol + H2O = glycerol + (5Z,8Z,11Z,14Z)-eicosatetraenoate + H(+)</text>
        <dbReference type="Rhea" id="RHEA:26132"/>
        <dbReference type="ChEBI" id="CHEBI:15377"/>
        <dbReference type="ChEBI" id="CHEBI:15378"/>
        <dbReference type="ChEBI" id="CHEBI:17754"/>
        <dbReference type="ChEBI" id="CHEBI:32395"/>
        <dbReference type="ChEBI" id="CHEBI:52392"/>
    </reaction>
    <physiologicalReaction direction="left-to-right" evidence="29">
        <dbReference type="Rhea" id="RHEA:26133"/>
    </physiologicalReaction>
</comment>
<dbReference type="GeneID" id="100376662"/>
<evidence type="ECO:0000256" key="30">
    <source>
        <dbReference type="ARBA" id="ARBA00047653"/>
    </source>
</evidence>
<feature type="region of interest" description="Disordered" evidence="41">
    <location>
        <begin position="759"/>
        <end position="1063"/>
    </location>
</feature>
<evidence type="ECO:0000256" key="32">
    <source>
        <dbReference type="ARBA" id="ARBA00048386"/>
    </source>
</evidence>
<evidence type="ECO:0000256" key="16">
    <source>
        <dbReference type="ARBA" id="ARBA00022677"/>
    </source>
</evidence>
<feature type="region of interest" description="Disordered" evidence="41">
    <location>
        <begin position="511"/>
        <end position="609"/>
    </location>
</feature>
<proteinExistence type="inferred from homology"/>
<dbReference type="Proteomes" id="UP000694865">
    <property type="component" value="Unplaced"/>
</dbReference>
<dbReference type="EC" id="3.1.1.79" evidence="10"/>
<evidence type="ECO:0000256" key="4">
    <source>
        <dbReference type="ARBA" id="ARBA00004345"/>
    </source>
</evidence>
<evidence type="ECO:0000256" key="29">
    <source>
        <dbReference type="ARBA" id="ARBA00047476"/>
    </source>
</evidence>
<dbReference type="InterPro" id="IPR010468">
    <property type="entry name" value="HSL_N"/>
</dbReference>
<dbReference type="RefSeq" id="XP_002733228.1">
    <property type="nucleotide sequence ID" value="XM_002733182.1"/>
</dbReference>
<dbReference type="InterPro" id="IPR029058">
    <property type="entry name" value="AB_hydrolase_fold"/>
</dbReference>
<evidence type="ECO:0000256" key="33">
    <source>
        <dbReference type="ARBA" id="ARBA00048657"/>
    </source>
</evidence>
<comment type="catalytic activity">
    <reaction evidence="27">
        <text>1-(9Z-octadecenoyl)-glycerol + H2O = glycerol + (9Z)-octadecenoate + H(+)</text>
        <dbReference type="Rhea" id="RHEA:38487"/>
        <dbReference type="ChEBI" id="CHEBI:15377"/>
        <dbReference type="ChEBI" id="CHEBI:15378"/>
        <dbReference type="ChEBI" id="CHEBI:17754"/>
        <dbReference type="ChEBI" id="CHEBI:30823"/>
        <dbReference type="ChEBI" id="CHEBI:75342"/>
    </reaction>
    <physiologicalReaction direction="left-to-right" evidence="27">
        <dbReference type="Rhea" id="RHEA:38488"/>
    </physiologicalReaction>
</comment>
<keyword evidence="44" id="KW-1185">Reference proteome</keyword>
<comment type="catalytic activity">
    <reaction evidence="39">
        <text>2-(9Z-octadecenoyl)-glycerol + H2O = glycerol + (9Z)-octadecenoate + H(+)</text>
        <dbReference type="Rhea" id="RHEA:38491"/>
        <dbReference type="ChEBI" id="CHEBI:15377"/>
        <dbReference type="ChEBI" id="CHEBI:15378"/>
        <dbReference type="ChEBI" id="CHEBI:17754"/>
        <dbReference type="ChEBI" id="CHEBI:30823"/>
        <dbReference type="ChEBI" id="CHEBI:73990"/>
    </reaction>
    <physiologicalReaction direction="left-to-right" evidence="39">
        <dbReference type="Rhea" id="RHEA:38492"/>
    </physiologicalReaction>
</comment>
<reference evidence="45" key="1">
    <citation type="submission" date="2025-08" db="UniProtKB">
        <authorList>
            <consortium name="RefSeq"/>
        </authorList>
    </citation>
    <scope>IDENTIFICATION</scope>
    <source>
        <tissue evidence="45">Testes</tissue>
    </source>
</reference>
<comment type="similarity">
    <text evidence="9">Belongs to the 'GDXG' lipolytic enzyme family.</text>
</comment>
<evidence type="ECO:0000256" key="36">
    <source>
        <dbReference type="ARBA" id="ARBA00049143"/>
    </source>
</evidence>
<feature type="compositionally biased region" description="Basic and acidic residues" evidence="41">
    <location>
        <begin position="850"/>
        <end position="874"/>
    </location>
</feature>
<evidence type="ECO:0000256" key="7">
    <source>
        <dbReference type="ARBA" id="ARBA00004879"/>
    </source>
</evidence>
<evidence type="ECO:0000256" key="24">
    <source>
        <dbReference type="ARBA" id="ARBA00030031"/>
    </source>
</evidence>
<comment type="pathway">
    <text evidence="7">Glycerolipid metabolism; triacylglycerol degradation.</text>
</comment>
<feature type="domain" description="Alpha/beta hydrolase fold-3" evidence="43">
    <location>
        <begin position="643"/>
        <end position="705"/>
    </location>
</feature>
<feature type="compositionally biased region" description="Polar residues" evidence="41">
    <location>
        <begin position="546"/>
        <end position="566"/>
    </location>
</feature>
<evidence type="ECO:0000256" key="27">
    <source>
        <dbReference type="ARBA" id="ARBA00047438"/>
    </source>
</evidence>
<comment type="subunit">
    <text evidence="26">Monomer and homodimer. Interacts with CAVIN1 in the adipocyte cytoplasm. Interacts with PLIN5.</text>
</comment>
<comment type="catalytic activity">
    <reaction evidence="23">
        <text>1-O-hexadecyl-2-acetyl-sn-glycerol + H2O = 1-O-hexadecyl-sn-glycerol + acetate + H(+)</text>
        <dbReference type="Rhea" id="RHEA:38563"/>
        <dbReference type="ChEBI" id="CHEBI:15377"/>
        <dbReference type="ChEBI" id="CHEBI:15378"/>
        <dbReference type="ChEBI" id="CHEBI:30089"/>
        <dbReference type="ChEBI" id="CHEBI:34115"/>
        <dbReference type="ChEBI" id="CHEBI:75936"/>
    </reaction>
    <physiologicalReaction direction="left-to-right" evidence="23">
        <dbReference type="Rhea" id="RHEA:38564"/>
    </physiologicalReaction>
</comment>
<comment type="catalytic activity">
    <reaction evidence="32">
        <text>1,2,3-tri-(9Z-octadecenoyl)-glycerol + H2O = di-(9Z)-octadecenoylglycerol + (9Z)-octadecenoate + H(+)</text>
        <dbReference type="Rhea" id="RHEA:38575"/>
        <dbReference type="ChEBI" id="CHEBI:15377"/>
        <dbReference type="ChEBI" id="CHEBI:15378"/>
        <dbReference type="ChEBI" id="CHEBI:30823"/>
        <dbReference type="ChEBI" id="CHEBI:53753"/>
        <dbReference type="ChEBI" id="CHEBI:75945"/>
    </reaction>
    <physiologicalReaction direction="left-to-right" evidence="32">
        <dbReference type="Rhea" id="RHEA:38576"/>
    </physiologicalReaction>
</comment>
<gene>
    <name evidence="45" type="primary">LOC100376662</name>
</gene>
<evidence type="ECO:0000259" key="43">
    <source>
        <dbReference type="Pfam" id="PF07859"/>
    </source>
</evidence>
<evidence type="ECO:0000256" key="39">
    <source>
        <dbReference type="ARBA" id="ARBA00049461"/>
    </source>
</evidence>
<evidence type="ECO:0000256" key="1">
    <source>
        <dbReference type="ARBA" id="ARBA00000803"/>
    </source>
</evidence>
<evidence type="ECO:0000256" key="23">
    <source>
        <dbReference type="ARBA" id="ARBA00023406"/>
    </source>
</evidence>
<evidence type="ECO:0000313" key="44">
    <source>
        <dbReference type="Proteomes" id="UP000694865"/>
    </source>
</evidence>